<dbReference type="RefSeq" id="XP_020428675.1">
    <property type="nucleotide sequence ID" value="XM_020581090.1"/>
</dbReference>
<name>D3BPZ2_HETP5</name>
<sequence>MSLQVEPSKHTSERIEDLMKLIKEIISRLGTECPDCSRCMSGYFKSKRDQWMVWGDTHSMVEQRQPDIDLSSPTIDVPKGGGKKQTRKAVDEVEEEENEAAKGKRVYNKKSTFTLRQYFNKVLDQLSDYCTGYFQDIVDHNELEEGSVTMQFKGQNTQVHLVVDGSKQEIQTPKSKEEQERTDSGKKSTKMTFQSLLLEMVIYISLNDYLFYLLLALFYQFVSFFKITGCDFE</sequence>
<protein>
    <submittedName>
        <fullName evidence="3">Uncharacterized protein</fullName>
    </submittedName>
</protein>
<dbReference type="InParanoid" id="D3BPZ2"/>
<keyword evidence="4" id="KW-1185">Reference proteome</keyword>
<feature type="region of interest" description="Disordered" evidence="1">
    <location>
        <begin position="69"/>
        <end position="89"/>
    </location>
</feature>
<reference evidence="3 4" key="1">
    <citation type="journal article" date="2011" name="Genome Res.">
        <title>Phylogeny-wide analysis of social amoeba genomes highlights ancient origins for complex intercellular communication.</title>
        <authorList>
            <person name="Heidel A.J."/>
            <person name="Lawal H.M."/>
            <person name="Felder M."/>
            <person name="Schilde C."/>
            <person name="Helps N.R."/>
            <person name="Tunggal B."/>
            <person name="Rivero F."/>
            <person name="John U."/>
            <person name="Schleicher M."/>
            <person name="Eichinger L."/>
            <person name="Platzer M."/>
            <person name="Noegel A.A."/>
            <person name="Schaap P."/>
            <person name="Gloeckner G."/>
        </authorList>
    </citation>
    <scope>NUCLEOTIDE SEQUENCE [LARGE SCALE GENOMIC DNA]</scope>
    <source>
        <strain evidence="4">ATCC 26659 / Pp 5 / PN500</strain>
    </source>
</reference>
<evidence type="ECO:0000256" key="2">
    <source>
        <dbReference type="SAM" id="Phobius"/>
    </source>
</evidence>
<dbReference type="EMBL" id="ADBJ01000047">
    <property type="protein sequence ID" value="EFA76543.1"/>
    <property type="molecule type" value="Genomic_DNA"/>
</dbReference>
<accession>D3BPZ2</accession>
<keyword evidence="2" id="KW-1133">Transmembrane helix</keyword>
<proteinExistence type="predicted"/>
<gene>
    <name evidence="3" type="ORF">PPL_10311</name>
</gene>
<dbReference type="AlphaFoldDB" id="D3BPZ2"/>
<evidence type="ECO:0000313" key="4">
    <source>
        <dbReference type="Proteomes" id="UP000001396"/>
    </source>
</evidence>
<evidence type="ECO:0000313" key="3">
    <source>
        <dbReference type="EMBL" id="EFA76543.1"/>
    </source>
</evidence>
<dbReference type="GeneID" id="31365782"/>
<keyword evidence="2" id="KW-0472">Membrane</keyword>
<comment type="caution">
    <text evidence="3">The sequence shown here is derived from an EMBL/GenBank/DDBJ whole genome shotgun (WGS) entry which is preliminary data.</text>
</comment>
<dbReference type="Proteomes" id="UP000001396">
    <property type="component" value="Unassembled WGS sequence"/>
</dbReference>
<feature type="transmembrane region" description="Helical" evidence="2">
    <location>
        <begin position="196"/>
        <end position="219"/>
    </location>
</feature>
<keyword evidence="2" id="KW-0812">Transmembrane</keyword>
<evidence type="ECO:0000256" key="1">
    <source>
        <dbReference type="SAM" id="MobiDB-lite"/>
    </source>
</evidence>
<organism evidence="3 4">
    <name type="scientific">Heterostelium pallidum (strain ATCC 26659 / Pp 5 / PN500)</name>
    <name type="common">Cellular slime mold</name>
    <name type="synonym">Polysphondylium pallidum</name>
    <dbReference type="NCBI Taxonomy" id="670386"/>
    <lineage>
        <taxon>Eukaryota</taxon>
        <taxon>Amoebozoa</taxon>
        <taxon>Evosea</taxon>
        <taxon>Eumycetozoa</taxon>
        <taxon>Dictyostelia</taxon>
        <taxon>Acytosteliales</taxon>
        <taxon>Acytosteliaceae</taxon>
        <taxon>Heterostelium</taxon>
    </lineage>
</organism>